<dbReference type="InterPro" id="IPR039251">
    <property type="entry name" value="OXLD1"/>
</dbReference>
<evidence type="ECO:0000313" key="1">
    <source>
        <dbReference type="Ensembl" id="ENSPEMP00000035315.1"/>
    </source>
</evidence>
<sequence length="177" mass="19514">IFSPLQTTPVRRGHVGAVFCHWASARRPSGPQCPSWVAGSLKHSRGVPSLGGQPALGGLGLLPESSPRKTQCSPRHHAPVQASDSCRKLGMDHREGFQMGAKDDKKPKASLPLENLIRPRDSLSPELQPPRNCYMTLLRHYQDDGEKALAIVEDHVTDENLKALLRMEIWLCTQSRG</sequence>
<protein>
    <submittedName>
        <fullName evidence="1">Uncharacterized protein</fullName>
    </submittedName>
</protein>
<organism evidence="1 2">
    <name type="scientific">Peromyscus maniculatus bairdii</name>
    <name type="common">Prairie deer mouse</name>
    <dbReference type="NCBI Taxonomy" id="230844"/>
    <lineage>
        <taxon>Eukaryota</taxon>
        <taxon>Metazoa</taxon>
        <taxon>Chordata</taxon>
        <taxon>Craniata</taxon>
        <taxon>Vertebrata</taxon>
        <taxon>Euteleostomi</taxon>
        <taxon>Mammalia</taxon>
        <taxon>Eutheria</taxon>
        <taxon>Euarchontoglires</taxon>
        <taxon>Glires</taxon>
        <taxon>Rodentia</taxon>
        <taxon>Myomorpha</taxon>
        <taxon>Muroidea</taxon>
        <taxon>Cricetidae</taxon>
        <taxon>Neotominae</taxon>
        <taxon>Peromyscus</taxon>
    </lineage>
</organism>
<reference evidence="1" key="3">
    <citation type="submission" date="2025-09" db="UniProtKB">
        <authorList>
            <consortium name="Ensembl"/>
        </authorList>
    </citation>
    <scope>IDENTIFICATION</scope>
</reference>
<evidence type="ECO:0000313" key="2">
    <source>
        <dbReference type="Proteomes" id="UP000694547"/>
    </source>
</evidence>
<dbReference type="Ensembl" id="ENSPEMT00000034571.1">
    <property type="protein sequence ID" value="ENSPEMP00000035315.1"/>
    <property type="gene ID" value="ENSPEMG00000030834.1"/>
</dbReference>
<dbReference type="PANTHER" id="PTHR21193">
    <property type="entry name" value="OXIDOREDUCTASE-LIKE DOMAIN-CONTAINING PROTEIN 1"/>
    <property type="match status" value="1"/>
</dbReference>
<name>A0A8C8W3X5_PERMB</name>
<reference evidence="1" key="2">
    <citation type="submission" date="2025-08" db="UniProtKB">
        <authorList>
            <consortium name="Ensembl"/>
        </authorList>
    </citation>
    <scope>IDENTIFICATION</scope>
</reference>
<dbReference type="AlphaFoldDB" id="A0A8C8W3X5"/>
<keyword evidence="2" id="KW-1185">Reference proteome</keyword>
<dbReference type="PANTHER" id="PTHR21193:SF3">
    <property type="entry name" value="OXIDOREDUCTASE-LIKE DOMAIN-CONTAINING PROTEIN 1"/>
    <property type="match status" value="1"/>
</dbReference>
<accession>A0A8C8W3X5</accession>
<dbReference type="Proteomes" id="UP000694547">
    <property type="component" value="Chromosome 13"/>
</dbReference>
<dbReference type="GO" id="GO:0005739">
    <property type="term" value="C:mitochondrion"/>
    <property type="evidence" value="ECO:0007669"/>
    <property type="project" value="TreeGrafter"/>
</dbReference>
<proteinExistence type="predicted"/>
<reference evidence="1 2" key="1">
    <citation type="submission" date="2018-10" db="EMBL/GenBank/DDBJ databases">
        <title>Improved assembly of the deer mouse Peromyscus maniculatus genome.</title>
        <authorList>
            <person name="Lassance J.-M."/>
            <person name="Hoekstra H.E."/>
        </authorList>
    </citation>
    <scope>NUCLEOTIDE SEQUENCE [LARGE SCALE GENOMIC DNA]</scope>
</reference>